<keyword evidence="2" id="KW-1185">Reference proteome</keyword>
<dbReference type="EMBL" id="LVVA01000003">
    <property type="protein sequence ID" value="KZR35363.1"/>
    <property type="molecule type" value="Genomic_DNA"/>
</dbReference>
<proteinExistence type="predicted"/>
<accession>A0ABR5YT20</accession>
<protein>
    <submittedName>
        <fullName evidence="1">Uncharacterized protein</fullName>
    </submittedName>
</protein>
<comment type="caution">
    <text evidence="1">The sequence shown here is derived from an EMBL/GenBank/DDBJ whole genome shotgun (WGS) entry which is preliminary data.</text>
</comment>
<evidence type="ECO:0000313" key="2">
    <source>
        <dbReference type="Proteomes" id="UP000076880"/>
    </source>
</evidence>
<organism evidence="1 2">
    <name type="scientific">Enterobacter genomosp. S</name>
    <dbReference type="NCBI Taxonomy" id="2364151"/>
    <lineage>
        <taxon>Bacteria</taxon>
        <taxon>Pseudomonadati</taxon>
        <taxon>Pseudomonadota</taxon>
        <taxon>Gammaproteobacteria</taxon>
        <taxon>Enterobacterales</taxon>
        <taxon>Enterobacteriaceae</taxon>
        <taxon>Enterobacter</taxon>
        <taxon>Enterobacter cloacae complex</taxon>
        <taxon>Enterobacter cloacae complex clade S</taxon>
    </lineage>
</organism>
<name>A0ABR5YT20_9ENTR</name>
<sequence length="81" mass="8926">METINVKLTGEWVQISDGVMTSDMHVEFGTAQITLSNRKPADETGSHTMHKGIWVKIPAPLVAWAKTNLEGSEISISKYVI</sequence>
<reference evidence="2" key="1">
    <citation type="submission" date="2016-03" db="EMBL/GenBank/DDBJ databases">
        <title>WGS of SAMN04393274.</title>
        <authorList>
            <person name="Adams M."/>
            <person name="Sutton G."/>
            <person name="Nelson K."/>
            <person name="Thaden J."/>
            <person name="Fowler V."/>
            <person name="Mccorrison J."/>
            <person name="Sanka R."/>
            <person name="Brinkac L."/>
            <person name="Nierman W."/>
        </authorList>
    </citation>
    <scope>NUCLEOTIDE SEQUENCE [LARGE SCALE GENOMIC DNA]</scope>
    <source>
        <strain evidence="2">GN06232</strain>
    </source>
</reference>
<evidence type="ECO:0000313" key="1">
    <source>
        <dbReference type="EMBL" id="KZR35363.1"/>
    </source>
</evidence>
<gene>
    <name evidence="1" type="ORF">A3466_17740</name>
</gene>
<dbReference type="Proteomes" id="UP000076880">
    <property type="component" value="Unassembled WGS sequence"/>
</dbReference>